<dbReference type="GO" id="GO:0005654">
    <property type="term" value="C:nucleoplasm"/>
    <property type="evidence" value="ECO:0007669"/>
    <property type="project" value="TreeGrafter"/>
</dbReference>
<dbReference type="KEGG" id="aten:116301025"/>
<gene>
    <name evidence="5" type="primary">LOC116301025</name>
</gene>
<proteinExistence type="predicted"/>
<comment type="cofactor">
    <cofactor evidence="1">
        <name>Fe(2+)</name>
        <dbReference type="ChEBI" id="CHEBI:29033"/>
    </cofactor>
</comment>
<dbReference type="AlphaFoldDB" id="A0A6P8IGL7"/>
<dbReference type="PANTHER" id="PTHR31212">
    <property type="entry name" value="ALPHA-KETOGLUTARATE-DEPENDENT DIOXYGENASE ALKB HOMOLOG 3"/>
    <property type="match status" value="1"/>
</dbReference>
<dbReference type="InterPro" id="IPR027450">
    <property type="entry name" value="AlkB-like"/>
</dbReference>
<dbReference type="PROSITE" id="PS51471">
    <property type="entry name" value="FE2OG_OXY"/>
    <property type="match status" value="1"/>
</dbReference>
<evidence type="ECO:0000259" key="3">
    <source>
        <dbReference type="PROSITE" id="PS51471"/>
    </source>
</evidence>
<feature type="domain" description="Fe2OG dioxygenase" evidence="3">
    <location>
        <begin position="133"/>
        <end position="244"/>
    </location>
</feature>
<feature type="compositionally biased region" description="Polar residues" evidence="2">
    <location>
        <begin position="9"/>
        <end position="24"/>
    </location>
</feature>
<organism evidence="4 5">
    <name type="scientific">Actinia tenebrosa</name>
    <name type="common">Australian red waratah sea anemone</name>
    <dbReference type="NCBI Taxonomy" id="6105"/>
    <lineage>
        <taxon>Eukaryota</taxon>
        <taxon>Metazoa</taxon>
        <taxon>Cnidaria</taxon>
        <taxon>Anthozoa</taxon>
        <taxon>Hexacorallia</taxon>
        <taxon>Actiniaria</taxon>
        <taxon>Actiniidae</taxon>
        <taxon>Actinia</taxon>
    </lineage>
</organism>
<dbReference type="InterPro" id="IPR005123">
    <property type="entry name" value="Oxoglu/Fe-dep_dioxygenase_dom"/>
</dbReference>
<protein>
    <submittedName>
        <fullName evidence="5">Alpha-ketoglutarate-dependent dioxygenase alkB homolog 3-like</fullName>
    </submittedName>
</protein>
<name>A0A6P8IGL7_ACTTE</name>
<dbReference type="Pfam" id="PF13532">
    <property type="entry name" value="2OG-FeII_Oxy_2"/>
    <property type="match status" value="1"/>
</dbReference>
<sequence length="252" mass="28982">MDKRRRNRIQGSWASQARIKSTPKQADKPEDKQEENSKTQAQTQQKFVFQADVVNKTKRAPPERIITKEGSHELSTGPTGKSVIEFVPSFFSKEEKEWMFEQLEADIPWEEKKIKIKEEKKGGLQGGYQGSLYYNCTIILCLLPSSPNLVFHVCIQDWHSDDEPSLGSQPVIASLSFGDTRNFELRKKPPQGEDFSVVQHIRIPLPNGSLLIMKGATQDDWQHRVPKEYHHRDPRINLTFRNILPSESQKTL</sequence>
<keyword evidence="4" id="KW-1185">Reference proteome</keyword>
<dbReference type="RefSeq" id="XP_031565884.1">
    <property type="nucleotide sequence ID" value="XM_031710024.1"/>
</dbReference>
<dbReference type="GO" id="GO:0006307">
    <property type="term" value="P:DNA alkylation repair"/>
    <property type="evidence" value="ECO:0007669"/>
    <property type="project" value="InterPro"/>
</dbReference>
<evidence type="ECO:0000313" key="4">
    <source>
        <dbReference type="Proteomes" id="UP000515163"/>
    </source>
</evidence>
<evidence type="ECO:0000256" key="2">
    <source>
        <dbReference type="SAM" id="MobiDB-lite"/>
    </source>
</evidence>
<dbReference type="SUPFAM" id="SSF51197">
    <property type="entry name" value="Clavaminate synthase-like"/>
    <property type="match status" value="1"/>
</dbReference>
<dbReference type="GO" id="GO:0005739">
    <property type="term" value="C:mitochondrion"/>
    <property type="evidence" value="ECO:0007669"/>
    <property type="project" value="TreeGrafter"/>
</dbReference>
<dbReference type="FunCoup" id="A0A6P8IGL7">
    <property type="interactions" value="1752"/>
</dbReference>
<dbReference type="GO" id="GO:0051213">
    <property type="term" value="F:dioxygenase activity"/>
    <property type="evidence" value="ECO:0007669"/>
    <property type="project" value="InterPro"/>
</dbReference>
<dbReference type="InParanoid" id="A0A6P8IGL7"/>
<dbReference type="InterPro" id="IPR037151">
    <property type="entry name" value="AlkB-like_sf"/>
</dbReference>
<dbReference type="PANTHER" id="PTHR31212:SF4">
    <property type="entry name" value="ALPHA-KETOGLUTARATE-DEPENDENT DIOXYGENASE ALKB HOMOLOG 3"/>
    <property type="match status" value="1"/>
</dbReference>
<feature type="compositionally biased region" description="Basic and acidic residues" evidence="2">
    <location>
        <begin position="25"/>
        <end position="37"/>
    </location>
</feature>
<dbReference type="InterPro" id="IPR032854">
    <property type="entry name" value="ALKBH3"/>
</dbReference>
<dbReference type="Gene3D" id="2.60.120.590">
    <property type="entry name" value="Alpha-ketoglutarate-dependent dioxygenase AlkB-like"/>
    <property type="match status" value="2"/>
</dbReference>
<reference evidence="5" key="1">
    <citation type="submission" date="2025-08" db="UniProtKB">
        <authorList>
            <consortium name="RefSeq"/>
        </authorList>
    </citation>
    <scope>IDENTIFICATION</scope>
    <source>
        <tissue evidence="5">Tentacle</tissue>
    </source>
</reference>
<evidence type="ECO:0000313" key="5">
    <source>
        <dbReference type="RefSeq" id="XP_031565884.1"/>
    </source>
</evidence>
<accession>A0A6P8IGL7</accession>
<dbReference type="GeneID" id="116301025"/>
<dbReference type="OrthoDB" id="445341at2759"/>
<feature type="region of interest" description="Disordered" evidence="2">
    <location>
        <begin position="1"/>
        <end position="44"/>
    </location>
</feature>
<evidence type="ECO:0000256" key="1">
    <source>
        <dbReference type="ARBA" id="ARBA00001954"/>
    </source>
</evidence>
<dbReference type="Proteomes" id="UP000515163">
    <property type="component" value="Unplaced"/>
</dbReference>